<protein>
    <submittedName>
        <fullName evidence="1">Uncharacterized protein</fullName>
    </submittedName>
</protein>
<evidence type="ECO:0000313" key="2">
    <source>
        <dbReference type="Proteomes" id="UP000655094"/>
    </source>
</evidence>
<reference evidence="1" key="1">
    <citation type="submission" date="2020-10" db="EMBL/GenBank/DDBJ databases">
        <title>Genome Sequence of ESBL Producing Zambian Clinical Strains.</title>
        <authorList>
            <person name="Shawa M."/>
            <person name="Furuta Y."/>
            <person name="Simbotwe M."/>
            <person name="Mulenga E."/>
            <person name="Mubanga M."/>
            <person name="Mulenga G."/>
            <person name="Kaile C."/>
            <person name="Zorigt T."/>
            <person name="Hang'ombe B."/>
            <person name="Higashi H."/>
        </authorList>
    </citation>
    <scope>NUCLEOTIDE SEQUENCE</scope>
    <source>
        <strain evidence="1">Zam_UTH_09</strain>
    </source>
</reference>
<organism evidence="1 2">
    <name type="scientific">Klebsiella pneumoniae</name>
    <dbReference type="NCBI Taxonomy" id="573"/>
    <lineage>
        <taxon>Bacteria</taxon>
        <taxon>Pseudomonadati</taxon>
        <taxon>Pseudomonadota</taxon>
        <taxon>Gammaproteobacteria</taxon>
        <taxon>Enterobacterales</taxon>
        <taxon>Enterobacteriaceae</taxon>
        <taxon>Klebsiella/Raoultella group</taxon>
        <taxon>Klebsiella</taxon>
        <taxon>Klebsiella pneumoniae complex</taxon>
    </lineage>
</organism>
<sequence>MQTFTYSLKPALASGELVEILSARRPAPILFPAPARCLYARLAAVFPAAVQG</sequence>
<dbReference type="EMBL" id="BNFF01000001">
    <property type="protein sequence ID" value="GHK52420.1"/>
    <property type="molecule type" value="Genomic_DNA"/>
</dbReference>
<name>A0A919LU85_KLEPN</name>
<evidence type="ECO:0000313" key="1">
    <source>
        <dbReference type="EMBL" id="GHK52420.1"/>
    </source>
</evidence>
<proteinExistence type="predicted"/>
<dbReference type="AlphaFoldDB" id="A0A919LU85"/>
<accession>A0A919LU85</accession>
<dbReference type="Proteomes" id="UP000655094">
    <property type="component" value="Unassembled WGS sequence"/>
</dbReference>
<gene>
    <name evidence="1" type="ORF">KPZU09_21560</name>
</gene>
<comment type="caution">
    <text evidence="1">The sequence shown here is derived from an EMBL/GenBank/DDBJ whole genome shotgun (WGS) entry which is preliminary data.</text>
</comment>